<comment type="caution">
    <text evidence="2">The sequence shown here is derived from an EMBL/GenBank/DDBJ whole genome shotgun (WGS) entry which is preliminary data.</text>
</comment>
<accession>A0A3P3WDF9</accession>
<keyword evidence="3" id="KW-1185">Reference proteome</keyword>
<dbReference type="AlphaFoldDB" id="A0A3P3WDF9"/>
<sequence length="285" mass="33152">MKNILTLFLVFFGISTFAQEVKPYQIYNSKGKKISFEKMVKELQKSDLVLFGEFHDNSIVHWLQLKTIKALANKKPLILGMEMFERDNQVYLNEYLSGKLSEEDFAKSARLWNNYKTDYKPIVDFAKENQIEVIASNVPRKYASLVYKQGEEALLDLPEEEKNWIAPLPFPYDATLPAYVKMMEMFKDSDHANPNFPKAQAIKDATMGYSIVSNFKPNNLFVHFNGSYHSNDYEGIYWYVKKYNPEIKIATITVLEKANIYEISSTEKQLADYIIIVDEDMTKTF</sequence>
<dbReference type="Pfam" id="PF04187">
    <property type="entry name" value="Cofac_haem_bdg"/>
    <property type="match status" value="1"/>
</dbReference>
<dbReference type="RefSeq" id="WP_125017333.1">
    <property type="nucleotide sequence ID" value="NZ_RQVQ01000005.1"/>
</dbReference>
<gene>
    <name evidence="2" type="ORF">EG240_03120</name>
</gene>
<dbReference type="InterPro" id="IPR007314">
    <property type="entry name" value="Cofac_haem-bd_dom"/>
</dbReference>
<organism evidence="2 3">
    <name type="scientific">Paenimyroides tangerinum</name>
    <dbReference type="NCBI Taxonomy" id="2488728"/>
    <lineage>
        <taxon>Bacteria</taxon>
        <taxon>Pseudomonadati</taxon>
        <taxon>Bacteroidota</taxon>
        <taxon>Flavobacteriia</taxon>
        <taxon>Flavobacteriales</taxon>
        <taxon>Flavobacteriaceae</taxon>
        <taxon>Paenimyroides</taxon>
    </lineage>
</organism>
<evidence type="ECO:0000313" key="2">
    <source>
        <dbReference type="EMBL" id="RRJ92407.1"/>
    </source>
</evidence>
<name>A0A3P3WDF9_9FLAO</name>
<dbReference type="SUPFAM" id="SSF159501">
    <property type="entry name" value="EreA/ChaN-like"/>
    <property type="match status" value="1"/>
</dbReference>
<proteinExistence type="predicted"/>
<dbReference type="CDD" id="cd14727">
    <property type="entry name" value="ChanN-like"/>
    <property type="match status" value="1"/>
</dbReference>
<dbReference type="OrthoDB" id="1680202at2"/>
<evidence type="ECO:0000259" key="1">
    <source>
        <dbReference type="Pfam" id="PF04187"/>
    </source>
</evidence>
<dbReference type="EMBL" id="RQVQ01000005">
    <property type="protein sequence ID" value="RRJ92407.1"/>
    <property type="molecule type" value="Genomic_DNA"/>
</dbReference>
<protein>
    <submittedName>
        <fullName evidence="2">Iron-regulated protein</fullName>
    </submittedName>
</protein>
<dbReference type="Gene3D" id="3.40.50.11550">
    <property type="match status" value="2"/>
</dbReference>
<feature type="domain" description="Haem-binding uptake Tiki superfamily ChaN" evidence="1">
    <location>
        <begin position="39"/>
        <end position="240"/>
    </location>
</feature>
<reference evidence="2 3" key="1">
    <citation type="submission" date="2018-11" db="EMBL/GenBank/DDBJ databases">
        <title>Flavobacterium sp. nov., YIM 102701-2 draft genome.</title>
        <authorList>
            <person name="Li G."/>
            <person name="Jiang Y."/>
        </authorList>
    </citation>
    <scope>NUCLEOTIDE SEQUENCE [LARGE SCALE GENOMIC DNA]</scope>
    <source>
        <strain evidence="2 3">YIM 102701-2</strain>
    </source>
</reference>
<evidence type="ECO:0000313" key="3">
    <source>
        <dbReference type="Proteomes" id="UP000275719"/>
    </source>
</evidence>
<dbReference type="Proteomes" id="UP000275719">
    <property type="component" value="Unassembled WGS sequence"/>
</dbReference>